<evidence type="ECO:0000256" key="4">
    <source>
        <dbReference type="ARBA" id="ARBA00023316"/>
    </source>
</evidence>
<dbReference type="RefSeq" id="WP_214362362.1">
    <property type="nucleotide sequence ID" value="NZ_JAEKFT010000016.1"/>
</dbReference>
<dbReference type="InterPro" id="IPR051206">
    <property type="entry name" value="NAMLAA_amidase_2"/>
</dbReference>
<organism evidence="6 7">
    <name type="scientific">Denitromonas iodatirespirans</name>
    <dbReference type="NCBI Taxonomy" id="2795389"/>
    <lineage>
        <taxon>Bacteria</taxon>
        <taxon>Pseudomonadati</taxon>
        <taxon>Pseudomonadota</taxon>
        <taxon>Betaproteobacteria</taxon>
        <taxon>Rhodocyclales</taxon>
        <taxon>Zoogloeaceae</taxon>
        <taxon>Denitromonas</taxon>
    </lineage>
</organism>
<keyword evidence="3" id="KW-0378">Hydrolase</keyword>
<proteinExistence type="predicted"/>
<dbReference type="SMART" id="SM00644">
    <property type="entry name" value="Ami_2"/>
    <property type="match status" value="1"/>
</dbReference>
<dbReference type="AlphaFoldDB" id="A0A944D9F0"/>
<keyword evidence="7" id="KW-1185">Reference proteome</keyword>
<dbReference type="PANTHER" id="PTHR30417">
    <property type="entry name" value="N-ACETYLMURAMOYL-L-ALANINE AMIDASE AMID"/>
    <property type="match status" value="1"/>
</dbReference>
<dbReference type="GO" id="GO:0009254">
    <property type="term" value="P:peptidoglycan turnover"/>
    <property type="evidence" value="ECO:0007669"/>
    <property type="project" value="TreeGrafter"/>
</dbReference>
<feature type="domain" description="N-acetylmuramoyl-L-alanine amidase" evidence="5">
    <location>
        <begin position="20"/>
        <end position="192"/>
    </location>
</feature>
<evidence type="ECO:0000313" key="6">
    <source>
        <dbReference type="EMBL" id="MBT0962414.1"/>
    </source>
</evidence>
<dbReference type="InterPro" id="IPR036505">
    <property type="entry name" value="Amidase/PGRP_sf"/>
</dbReference>
<evidence type="ECO:0000259" key="5">
    <source>
        <dbReference type="SMART" id="SM00644"/>
    </source>
</evidence>
<dbReference type="Proteomes" id="UP000694660">
    <property type="component" value="Unassembled WGS sequence"/>
</dbReference>
<reference evidence="7" key="1">
    <citation type="journal article" date="2022" name="ISME J.">
        <title>Genetic and phylogenetic analysis of dissimilatory iodate-reducing bacteria identifies potential niches across the world's oceans.</title>
        <authorList>
            <person name="Reyes-Umana V."/>
            <person name="Henning Z."/>
            <person name="Lee K."/>
            <person name="Barnum T.P."/>
            <person name="Coates J.D."/>
        </authorList>
    </citation>
    <scope>NUCLEOTIDE SEQUENCE [LARGE SCALE GENOMIC DNA]</scope>
    <source>
        <strain evidence="7">IR12</strain>
    </source>
</reference>
<name>A0A944D9F0_DENI1</name>
<dbReference type="PANTHER" id="PTHR30417:SF1">
    <property type="entry name" value="N-ACETYLMURAMOYL-L-ALANINE AMIDASE AMID"/>
    <property type="match status" value="1"/>
</dbReference>
<dbReference type="EC" id="3.5.1.28" evidence="2"/>
<dbReference type="CDD" id="cd06583">
    <property type="entry name" value="PGRP"/>
    <property type="match status" value="1"/>
</dbReference>
<comment type="caution">
    <text evidence="6">The sequence shown here is derived from an EMBL/GenBank/DDBJ whole genome shotgun (WGS) entry which is preliminary data.</text>
</comment>
<evidence type="ECO:0000256" key="3">
    <source>
        <dbReference type="ARBA" id="ARBA00022801"/>
    </source>
</evidence>
<accession>A0A944D9F0</accession>
<dbReference type="SUPFAM" id="SSF55846">
    <property type="entry name" value="N-acetylmuramoyl-L-alanine amidase-like"/>
    <property type="match status" value="1"/>
</dbReference>
<sequence>MSSFDAAGMLVSPKVQHQRYSHIEHGALQRIRAIVVHQTDSGSAQATFNAYAAGGNGAHFLIAKDGRIIQTASIKMRCYHVGRLIKSRCLELKGAACKDAAIAKATALGWAARIKAIDQIERQKAYPDRFPVNSDSIGIELVGRHLDSASYEPLTPAQLNSLQWLLDQLYAHLSRDSGDVFKHPQVSYKNPGEAARAQWQ</sequence>
<evidence type="ECO:0000256" key="2">
    <source>
        <dbReference type="ARBA" id="ARBA00011901"/>
    </source>
</evidence>
<dbReference type="Pfam" id="PF01510">
    <property type="entry name" value="Amidase_2"/>
    <property type="match status" value="1"/>
</dbReference>
<dbReference type="Gene3D" id="3.40.80.10">
    <property type="entry name" value="Peptidoglycan recognition protein-like"/>
    <property type="match status" value="1"/>
</dbReference>
<comment type="catalytic activity">
    <reaction evidence="1">
        <text>Hydrolyzes the link between N-acetylmuramoyl residues and L-amino acid residues in certain cell-wall glycopeptides.</text>
        <dbReference type="EC" id="3.5.1.28"/>
    </reaction>
</comment>
<keyword evidence="4" id="KW-0961">Cell wall biogenesis/degradation</keyword>
<evidence type="ECO:0000256" key="1">
    <source>
        <dbReference type="ARBA" id="ARBA00001561"/>
    </source>
</evidence>
<dbReference type="GO" id="GO:0071555">
    <property type="term" value="P:cell wall organization"/>
    <property type="evidence" value="ECO:0007669"/>
    <property type="project" value="UniProtKB-KW"/>
</dbReference>
<dbReference type="GO" id="GO:0008745">
    <property type="term" value="F:N-acetylmuramoyl-L-alanine amidase activity"/>
    <property type="evidence" value="ECO:0007669"/>
    <property type="project" value="UniProtKB-EC"/>
</dbReference>
<gene>
    <name evidence="6" type="ORF">I8J34_14630</name>
</gene>
<dbReference type="InterPro" id="IPR002502">
    <property type="entry name" value="Amidase_domain"/>
</dbReference>
<protein>
    <recommendedName>
        <fullName evidence="2">N-acetylmuramoyl-L-alanine amidase</fullName>
        <ecNumber evidence="2">3.5.1.28</ecNumber>
    </recommendedName>
</protein>
<evidence type="ECO:0000313" key="7">
    <source>
        <dbReference type="Proteomes" id="UP000694660"/>
    </source>
</evidence>
<dbReference type="GO" id="GO:0009253">
    <property type="term" value="P:peptidoglycan catabolic process"/>
    <property type="evidence" value="ECO:0007669"/>
    <property type="project" value="InterPro"/>
</dbReference>
<dbReference type="EMBL" id="JAEKFT010000016">
    <property type="protein sequence ID" value="MBT0962414.1"/>
    <property type="molecule type" value="Genomic_DNA"/>
</dbReference>